<feature type="domain" description="Peptidase M28" evidence="23">
    <location>
        <begin position="311"/>
        <end position="440"/>
    </location>
</feature>
<evidence type="ECO:0000256" key="20">
    <source>
        <dbReference type="ARBA" id="ARBA00025833"/>
    </source>
</evidence>
<evidence type="ECO:0000313" key="24">
    <source>
        <dbReference type="EMBL" id="CAD1469099.1"/>
    </source>
</evidence>
<dbReference type="PANTHER" id="PTHR12053">
    <property type="entry name" value="PROTEASE FAMILY M28 PLASMA GLUTAMATE CARBOXYPEPTIDASE-RELATED"/>
    <property type="match status" value="1"/>
</dbReference>
<gene>
    <name evidence="24" type="ORF">MHI_LOCUS109142</name>
</gene>
<evidence type="ECO:0000256" key="19">
    <source>
        <dbReference type="ARBA" id="ARBA00023228"/>
    </source>
</evidence>
<dbReference type="GO" id="GO:0046872">
    <property type="term" value="F:metal ion binding"/>
    <property type="evidence" value="ECO:0007669"/>
    <property type="project" value="UniProtKB-KW"/>
</dbReference>
<dbReference type="InterPro" id="IPR039866">
    <property type="entry name" value="CPQ"/>
</dbReference>
<evidence type="ECO:0000256" key="21">
    <source>
        <dbReference type="ARBA" id="ARBA00033328"/>
    </source>
</evidence>
<dbReference type="SUPFAM" id="SSF53187">
    <property type="entry name" value="Zn-dependent exopeptidases"/>
    <property type="match status" value="1"/>
</dbReference>
<evidence type="ECO:0000256" key="12">
    <source>
        <dbReference type="ARBA" id="ARBA00022801"/>
    </source>
</evidence>
<keyword evidence="13" id="KW-0256">Endoplasmic reticulum</keyword>
<evidence type="ECO:0000256" key="1">
    <source>
        <dbReference type="ARBA" id="ARBA00004240"/>
    </source>
</evidence>
<evidence type="ECO:0000256" key="4">
    <source>
        <dbReference type="ARBA" id="ARBA00004613"/>
    </source>
</evidence>
<keyword evidence="18" id="KW-0325">Glycoprotein</keyword>
<keyword evidence="19" id="KW-0458">Lysosome</keyword>
<dbReference type="Gene3D" id="3.40.630.10">
    <property type="entry name" value="Zn peptidases"/>
    <property type="match status" value="1"/>
</dbReference>
<dbReference type="GO" id="GO:0005794">
    <property type="term" value="C:Golgi apparatus"/>
    <property type="evidence" value="ECO:0007669"/>
    <property type="project" value="UniProtKB-SubCell"/>
</dbReference>
<reference evidence="24" key="1">
    <citation type="submission" date="2020-07" db="EMBL/GenBank/DDBJ databases">
        <authorList>
            <person name="Nazaruddin N."/>
        </authorList>
    </citation>
    <scope>NUCLEOTIDE SEQUENCE</scope>
</reference>
<comment type="subcellular location">
    <subcellularLocation>
        <location evidence="1">Endoplasmic reticulum</location>
    </subcellularLocation>
    <subcellularLocation>
        <location evidence="3">Golgi apparatus</location>
    </subcellularLocation>
    <subcellularLocation>
        <location evidence="2">Lysosome</location>
    </subcellularLocation>
    <subcellularLocation>
        <location evidence="4">Secreted</location>
    </subcellularLocation>
</comment>
<dbReference type="PANTHER" id="PTHR12053:SF3">
    <property type="entry name" value="CARBOXYPEPTIDASE Q"/>
    <property type="match status" value="1"/>
</dbReference>
<dbReference type="Pfam" id="PF04389">
    <property type="entry name" value="Peptidase_M28"/>
    <property type="match status" value="1"/>
</dbReference>
<keyword evidence="16" id="KW-0482">Metalloprotease</keyword>
<evidence type="ECO:0000256" key="2">
    <source>
        <dbReference type="ARBA" id="ARBA00004371"/>
    </source>
</evidence>
<proteinExistence type="inferred from homology"/>
<dbReference type="GO" id="GO:0005764">
    <property type="term" value="C:lysosome"/>
    <property type="evidence" value="ECO:0007669"/>
    <property type="project" value="UniProtKB-SubCell"/>
</dbReference>
<comment type="similarity">
    <text evidence="5">Belongs to the peptidase M28 family.</text>
</comment>
<keyword evidence="10" id="KW-0479">Metal-binding</keyword>
<keyword evidence="17" id="KW-0865">Zymogen</keyword>
<evidence type="ECO:0000313" key="25">
    <source>
        <dbReference type="Proteomes" id="UP000752696"/>
    </source>
</evidence>
<dbReference type="OrthoDB" id="10013407at2759"/>
<keyword evidence="11 22" id="KW-0732">Signal</keyword>
<keyword evidence="14" id="KW-0862">Zinc</keyword>
<dbReference type="Proteomes" id="UP000752696">
    <property type="component" value="Unassembled WGS sequence"/>
</dbReference>
<evidence type="ECO:0000256" key="18">
    <source>
        <dbReference type="ARBA" id="ARBA00023180"/>
    </source>
</evidence>
<dbReference type="EMBL" id="CAJDYZ010001773">
    <property type="protein sequence ID" value="CAD1469099.1"/>
    <property type="molecule type" value="Genomic_DNA"/>
</dbReference>
<keyword evidence="12" id="KW-0378">Hydrolase</keyword>
<dbReference type="GO" id="GO:0005783">
    <property type="term" value="C:endoplasmic reticulum"/>
    <property type="evidence" value="ECO:0007669"/>
    <property type="project" value="UniProtKB-SubCell"/>
</dbReference>
<keyword evidence="9" id="KW-0645">Protease</keyword>
<evidence type="ECO:0000256" key="6">
    <source>
        <dbReference type="ARBA" id="ARBA00014116"/>
    </source>
</evidence>
<name>A0A6V7GVV3_9HYME</name>
<evidence type="ECO:0000256" key="15">
    <source>
        <dbReference type="ARBA" id="ARBA00023034"/>
    </source>
</evidence>
<evidence type="ECO:0000256" key="14">
    <source>
        <dbReference type="ARBA" id="ARBA00022833"/>
    </source>
</evidence>
<dbReference type="AlphaFoldDB" id="A0A6V7GVV3"/>
<keyword evidence="15" id="KW-0333">Golgi apparatus</keyword>
<evidence type="ECO:0000256" key="9">
    <source>
        <dbReference type="ARBA" id="ARBA00022670"/>
    </source>
</evidence>
<evidence type="ECO:0000256" key="16">
    <source>
        <dbReference type="ARBA" id="ARBA00023049"/>
    </source>
</evidence>
<dbReference type="Gene3D" id="3.50.30.30">
    <property type="match status" value="1"/>
</dbReference>
<evidence type="ECO:0000256" key="17">
    <source>
        <dbReference type="ARBA" id="ARBA00023145"/>
    </source>
</evidence>
<organism evidence="24 25">
    <name type="scientific">Heterotrigona itama</name>
    <dbReference type="NCBI Taxonomy" id="395501"/>
    <lineage>
        <taxon>Eukaryota</taxon>
        <taxon>Metazoa</taxon>
        <taxon>Ecdysozoa</taxon>
        <taxon>Arthropoda</taxon>
        <taxon>Hexapoda</taxon>
        <taxon>Insecta</taxon>
        <taxon>Pterygota</taxon>
        <taxon>Neoptera</taxon>
        <taxon>Endopterygota</taxon>
        <taxon>Hymenoptera</taxon>
        <taxon>Apocrita</taxon>
        <taxon>Aculeata</taxon>
        <taxon>Apoidea</taxon>
        <taxon>Anthophila</taxon>
        <taxon>Apidae</taxon>
        <taxon>Heterotrigona</taxon>
    </lineage>
</organism>
<evidence type="ECO:0000256" key="7">
    <source>
        <dbReference type="ARBA" id="ARBA00022525"/>
    </source>
</evidence>
<keyword evidence="8" id="KW-0121">Carboxypeptidase</keyword>
<dbReference type="GO" id="GO:0006508">
    <property type="term" value="P:proteolysis"/>
    <property type="evidence" value="ECO:0007669"/>
    <property type="project" value="UniProtKB-KW"/>
</dbReference>
<feature type="signal peptide" evidence="22">
    <location>
        <begin position="1"/>
        <end position="20"/>
    </location>
</feature>
<dbReference type="InterPro" id="IPR007484">
    <property type="entry name" value="Peptidase_M28"/>
</dbReference>
<evidence type="ECO:0000256" key="13">
    <source>
        <dbReference type="ARBA" id="ARBA00022824"/>
    </source>
</evidence>
<dbReference type="GO" id="GO:0043171">
    <property type="term" value="P:peptide catabolic process"/>
    <property type="evidence" value="ECO:0007669"/>
    <property type="project" value="TreeGrafter"/>
</dbReference>
<dbReference type="GO" id="GO:0004180">
    <property type="term" value="F:carboxypeptidase activity"/>
    <property type="evidence" value="ECO:0007669"/>
    <property type="project" value="UniProtKB-KW"/>
</dbReference>
<evidence type="ECO:0000256" key="22">
    <source>
        <dbReference type="SAM" id="SignalP"/>
    </source>
</evidence>
<dbReference type="GO" id="GO:0070573">
    <property type="term" value="F:metallodipeptidase activity"/>
    <property type="evidence" value="ECO:0007669"/>
    <property type="project" value="InterPro"/>
</dbReference>
<feature type="chain" id="PRO_5028378706" description="Carboxypeptidase Q" evidence="22">
    <location>
        <begin position="21"/>
        <end position="456"/>
    </location>
</feature>
<evidence type="ECO:0000259" key="23">
    <source>
        <dbReference type="Pfam" id="PF04389"/>
    </source>
</evidence>
<dbReference type="FunFam" id="3.50.30.30:FF:000009">
    <property type="entry name" value="Carboxypeptidase Q"/>
    <property type="match status" value="1"/>
</dbReference>
<evidence type="ECO:0000256" key="11">
    <source>
        <dbReference type="ARBA" id="ARBA00022729"/>
    </source>
</evidence>
<sequence length="456" mass="50370">MFFTKFLIVAWLFHVQSTIALESDETNNVNACNLPQSLIKEIDSYEPFVHAIINETLHGSFKGITWNELAYFVDTFGPRFTGTTVLERSIDYVLNKSMEFGLENVHGESVSVPHWVRGKESATLLKPRHKNIALLGLGTSVGTPPEGITAKVIVVDSFEELEDRKHEVPGKIVVFNEKYISYGETVKYRSKGATEASKYGAVAALIRSVTPYSLYTPHTGMQRYDENVSKIPVACITAEDASLFRRMSDRGTVLEINLKMQAKNLPNKVSRNVIAELKGSKTPEKVVVISGHIDSWDVGQGAMDDGGGAFISMIMWTGEEVGIVGANHYIKNHKSEEKNLQFVLESDSGTFMPLGFQVTGTEEVKCILERIMKLFSIVGNLTIRSPSGGPDIASWVNAGVPGGSFWSQDETYFNYHHTNADTMLVENPQALDKGTALFAALSYVLAELSVDLPHHK</sequence>
<evidence type="ECO:0000256" key="10">
    <source>
        <dbReference type="ARBA" id="ARBA00022723"/>
    </source>
</evidence>
<dbReference type="GO" id="GO:0005615">
    <property type="term" value="C:extracellular space"/>
    <property type="evidence" value="ECO:0007669"/>
    <property type="project" value="TreeGrafter"/>
</dbReference>
<comment type="caution">
    <text evidence="24">The sequence shown here is derived from an EMBL/GenBank/DDBJ whole genome shotgun (WGS) entry which is preliminary data.</text>
</comment>
<keyword evidence="7" id="KW-0964">Secreted</keyword>
<evidence type="ECO:0000256" key="5">
    <source>
        <dbReference type="ARBA" id="ARBA00010918"/>
    </source>
</evidence>
<evidence type="ECO:0000256" key="8">
    <source>
        <dbReference type="ARBA" id="ARBA00022645"/>
    </source>
</evidence>
<comment type="subunit">
    <text evidence="20">Homodimer. The monomeric form is inactive while the homodimer is active.</text>
</comment>
<protein>
    <recommendedName>
        <fullName evidence="6">Carboxypeptidase Q</fullName>
    </recommendedName>
    <alternativeName>
        <fullName evidence="21">Plasma glutamate carboxypeptidase</fullName>
    </alternativeName>
</protein>
<keyword evidence="25" id="KW-1185">Reference proteome</keyword>
<accession>A0A6V7GVV3</accession>
<evidence type="ECO:0000256" key="3">
    <source>
        <dbReference type="ARBA" id="ARBA00004555"/>
    </source>
</evidence>